<evidence type="ECO:0000313" key="3">
    <source>
        <dbReference type="Proteomes" id="UP000266841"/>
    </source>
</evidence>
<feature type="compositionally biased region" description="Polar residues" evidence="1">
    <location>
        <begin position="25"/>
        <end position="35"/>
    </location>
</feature>
<proteinExistence type="predicted"/>
<evidence type="ECO:0000256" key="1">
    <source>
        <dbReference type="SAM" id="MobiDB-lite"/>
    </source>
</evidence>
<name>K0STZ5_THAOC</name>
<dbReference type="EMBL" id="AGNL01017206">
    <property type="protein sequence ID" value="EJK64486.1"/>
    <property type="molecule type" value="Genomic_DNA"/>
</dbReference>
<feature type="region of interest" description="Disordered" evidence="1">
    <location>
        <begin position="1"/>
        <end position="35"/>
    </location>
</feature>
<protein>
    <submittedName>
        <fullName evidence="2">Uncharacterized protein</fullName>
    </submittedName>
</protein>
<accession>K0STZ5</accession>
<sequence length="119" mass="12855">MRERVYRPGRGPRQHKGVGFGVSQAARTRTAKSQEGWTDMRERVYRPGRGPRQHKGVGFGVSQAARMAKSQVNIALGTAMVVEVEVGAHCVSSLPMGIGMEDRHDGAGLPTWKGSKAPS</sequence>
<dbReference type="Proteomes" id="UP000266841">
    <property type="component" value="Unassembled WGS sequence"/>
</dbReference>
<evidence type="ECO:0000313" key="2">
    <source>
        <dbReference type="EMBL" id="EJK64486.1"/>
    </source>
</evidence>
<comment type="caution">
    <text evidence="2">The sequence shown here is derived from an EMBL/GenBank/DDBJ whole genome shotgun (WGS) entry which is preliminary data.</text>
</comment>
<dbReference type="AlphaFoldDB" id="K0STZ5"/>
<organism evidence="2 3">
    <name type="scientific">Thalassiosira oceanica</name>
    <name type="common">Marine diatom</name>
    <dbReference type="NCBI Taxonomy" id="159749"/>
    <lineage>
        <taxon>Eukaryota</taxon>
        <taxon>Sar</taxon>
        <taxon>Stramenopiles</taxon>
        <taxon>Ochrophyta</taxon>
        <taxon>Bacillariophyta</taxon>
        <taxon>Coscinodiscophyceae</taxon>
        <taxon>Thalassiosirophycidae</taxon>
        <taxon>Thalassiosirales</taxon>
        <taxon>Thalassiosiraceae</taxon>
        <taxon>Thalassiosira</taxon>
    </lineage>
</organism>
<gene>
    <name evidence="2" type="ORF">THAOC_14773</name>
</gene>
<keyword evidence="3" id="KW-1185">Reference proteome</keyword>
<reference evidence="2 3" key="1">
    <citation type="journal article" date="2012" name="Genome Biol.">
        <title>Genome and low-iron response of an oceanic diatom adapted to chronic iron limitation.</title>
        <authorList>
            <person name="Lommer M."/>
            <person name="Specht M."/>
            <person name="Roy A.S."/>
            <person name="Kraemer L."/>
            <person name="Andreson R."/>
            <person name="Gutowska M.A."/>
            <person name="Wolf J."/>
            <person name="Bergner S.V."/>
            <person name="Schilhabel M.B."/>
            <person name="Klostermeier U.C."/>
            <person name="Beiko R.G."/>
            <person name="Rosenstiel P."/>
            <person name="Hippler M."/>
            <person name="Laroche J."/>
        </authorList>
    </citation>
    <scope>NUCLEOTIDE SEQUENCE [LARGE SCALE GENOMIC DNA]</scope>
    <source>
        <strain evidence="2 3">CCMP1005</strain>
    </source>
</reference>